<organism evidence="2 3">
    <name type="scientific">Tenebrio molitor</name>
    <name type="common">Yellow mealworm beetle</name>
    <dbReference type="NCBI Taxonomy" id="7067"/>
    <lineage>
        <taxon>Eukaryota</taxon>
        <taxon>Metazoa</taxon>
        <taxon>Ecdysozoa</taxon>
        <taxon>Arthropoda</taxon>
        <taxon>Hexapoda</taxon>
        <taxon>Insecta</taxon>
        <taxon>Pterygota</taxon>
        <taxon>Neoptera</taxon>
        <taxon>Endopterygota</taxon>
        <taxon>Coleoptera</taxon>
        <taxon>Polyphaga</taxon>
        <taxon>Cucujiformia</taxon>
        <taxon>Tenebrionidae</taxon>
        <taxon>Tenebrio</taxon>
    </lineage>
</organism>
<dbReference type="InterPro" id="IPR040676">
    <property type="entry name" value="DUF5641"/>
</dbReference>
<dbReference type="PANTHER" id="PTHR47331">
    <property type="entry name" value="PHD-TYPE DOMAIN-CONTAINING PROTEIN"/>
    <property type="match status" value="1"/>
</dbReference>
<dbReference type="InterPro" id="IPR043128">
    <property type="entry name" value="Rev_trsase/Diguanyl_cyclase"/>
</dbReference>
<dbReference type="GO" id="GO:0071897">
    <property type="term" value="P:DNA biosynthetic process"/>
    <property type="evidence" value="ECO:0007669"/>
    <property type="project" value="UniProtKB-ARBA"/>
</dbReference>
<dbReference type="Gene3D" id="3.30.420.10">
    <property type="entry name" value="Ribonuclease H-like superfamily/Ribonuclease H"/>
    <property type="match status" value="1"/>
</dbReference>
<dbReference type="SUPFAM" id="SSF56672">
    <property type="entry name" value="DNA/RNA polymerases"/>
    <property type="match status" value="1"/>
</dbReference>
<gene>
    <name evidence="2" type="ORF">GEV33_013949</name>
</gene>
<dbReference type="AlphaFoldDB" id="A0A8J6L7K5"/>
<dbReference type="Pfam" id="PF18701">
    <property type="entry name" value="DUF5641"/>
    <property type="match status" value="1"/>
</dbReference>
<dbReference type="InterPro" id="IPR001584">
    <property type="entry name" value="Integrase_cat-core"/>
</dbReference>
<dbReference type="Gene3D" id="3.10.10.10">
    <property type="entry name" value="HIV Type 1 Reverse Transcriptase, subunit A, domain 1"/>
    <property type="match status" value="1"/>
</dbReference>
<evidence type="ECO:0000259" key="1">
    <source>
        <dbReference type="PROSITE" id="PS50994"/>
    </source>
</evidence>
<proteinExistence type="predicted"/>
<evidence type="ECO:0000313" key="2">
    <source>
        <dbReference type="EMBL" id="KAH0808838.1"/>
    </source>
</evidence>
<dbReference type="InterPro" id="IPR012337">
    <property type="entry name" value="RNaseH-like_sf"/>
</dbReference>
<dbReference type="GO" id="GO:0003676">
    <property type="term" value="F:nucleic acid binding"/>
    <property type="evidence" value="ECO:0007669"/>
    <property type="project" value="InterPro"/>
</dbReference>
<dbReference type="Pfam" id="PF05380">
    <property type="entry name" value="Peptidase_A17"/>
    <property type="match status" value="1"/>
</dbReference>
<comment type="caution">
    <text evidence="2">The sequence shown here is derived from an EMBL/GenBank/DDBJ whole genome shotgun (WGS) entry which is preliminary data.</text>
</comment>
<dbReference type="InterPro" id="IPR043502">
    <property type="entry name" value="DNA/RNA_pol_sf"/>
</dbReference>
<dbReference type="PROSITE" id="PS50994">
    <property type="entry name" value="INTEGRASE"/>
    <property type="match status" value="1"/>
</dbReference>
<protein>
    <recommendedName>
        <fullName evidence="1">Integrase catalytic domain-containing protein</fullName>
    </recommendedName>
</protein>
<accession>A0A8J6L7K5</accession>
<dbReference type="Gene3D" id="3.30.70.270">
    <property type="match status" value="1"/>
</dbReference>
<dbReference type="InterPro" id="IPR036397">
    <property type="entry name" value="RNaseH_sf"/>
</dbReference>
<reference evidence="2" key="1">
    <citation type="journal article" date="2020" name="J Insects Food Feed">
        <title>The yellow mealworm (Tenebrio molitor) genome: a resource for the emerging insects as food and feed industry.</title>
        <authorList>
            <person name="Eriksson T."/>
            <person name="Andere A."/>
            <person name="Kelstrup H."/>
            <person name="Emery V."/>
            <person name="Picard C."/>
        </authorList>
    </citation>
    <scope>NUCLEOTIDE SEQUENCE</scope>
    <source>
        <strain evidence="2">Stoneville</strain>
        <tissue evidence="2">Whole head</tissue>
    </source>
</reference>
<evidence type="ECO:0000313" key="3">
    <source>
        <dbReference type="Proteomes" id="UP000719412"/>
    </source>
</evidence>
<keyword evidence="3" id="KW-1185">Reference proteome</keyword>
<dbReference type="SUPFAM" id="SSF53098">
    <property type="entry name" value="Ribonuclease H-like"/>
    <property type="match status" value="1"/>
</dbReference>
<dbReference type="Proteomes" id="UP000719412">
    <property type="component" value="Unassembled WGS sequence"/>
</dbReference>
<reference evidence="2" key="2">
    <citation type="submission" date="2021-08" db="EMBL/GenBank/DDBJ databases">
        <authorList>
            <person name="Eriksson T."/>
        </authorList>
    </citation>
    <scope>NUCLEOTIDE SEQUENCE</scope>
    <source>
        <strain evidence="2">Stoneville</strain>
        <tissue evidence="2">Whole head</tissue>
    </source>
</reference>
<sequence>MSADITKMYRMIEIDPEDSNYLRILWRNNSSEPIKIYKLKPLTFGLTCAPFLAIRCLKQLASDIQENHPILSEIINRDFYMDDLLTGSDSLDEALQIKNGVTSILASAGFELFVVKAKILLQQIWLLKLDWDKPVPEEIATSWKLFVDELTELNKFRIPRKLIISNLPINLIELHGFADASSKAYGAAVYVKATDVAGNSSVTLLCAKSRVAPIKKVTLPRLELNAAVVLCALMSKINESLNLEIKAKFYWTDSTIILCWLAEPGGNWSTEFADEIQCMQKSKKLKCQRVGGRLKHSLLAYESKFPILLPEKHHVTKWIIRETHKDELHAGNEATPAAPISQKMGDLPKERLQPSRPFSTSGVDYAGPYLIKSNKLRNAEKVKSYIALFVSFSTKAVHLELVGDLTTESFLAAFKRFTSRRGHVSEIFSDNDTNFIGPVREFLRSEKFKQKISNEFLNTCTKFNFIPAKSPHFRGLWERCVQSVKRHLRRILGDASITYEEFYTLLTRIEACLNSRPLIPLSQDPNDLEALTPGHFLIGAPLTAPYESDVTDRNTNGLTRWQRITQLQQHFWKMWQKEYLSQLQTRPRGQQHQYPNVDVGALVILIEDNMPPLQWRLGRIVHVHPGSDGVVRVVSVKTVSGTYSYKRAVKKLCIIATEAA</sequence>
<dbReference type="GO" id="GO:0042575">
    <property type="term" value="C:DNA polymerase complex"/>
    <property type="evidence" value="ECO:0007669"/>
    <property type="project" value="UniProtKB-ARBA"/>
</dbReference>
<dbReference type="InterPro" id="IPR008042">
    <property type="entry name" value="Retrotrans_Pao"/>
</dbReference>
<feature type="domain" description="Integrase catalytic" evidence="1">
    <location>
        <begin position="353"/>
        <end position="541"/>
    </location>
</feature>
<name>A0A8J6L7K5_TENMO</name>
<dbReference type="EMBL" id="JABDTM020028493">
    <property type="protein sequence ID" value="KAH0808838.1"/>
    <property type="molecule type" value="Genomic_DNA"/>
</dbReference>
<dbReference type="GO" id="GO:0015074">
    <property type="term" value="P:DNA integration"/>
    <property type="evidence" value="ECO:0007669"/>
    <property type="project" value="InterPro"/>
</dbReference>